<reference evidence="2 3" key="1">
    <citation type="submission" date="2015-11" db="EMBL/GenBank/DDBJ databases">
        <title>Genomic Taxonomy of the Vibrionaceae.</title>
        <authorList>
            <person name="Gomez-Gil B."/>
            <person name="Enciso-Ibarra J."/>
        </authorList>
    </citation>
    <scope>NUCLEOTIDE SEQUENCE [LARGE SCALE GENOMIC DNA]</scope>
    <source>
        <strain evidence="2 3">CAIM 912</strain>
    </source>
</reference>
<proteinExistence type="predicted"/>
<accession>A0A135I3C0</accession>
<protein>
    <recommendedName>
        <fullName evidence="1">Type II CBASS E2 protein domain-containing protein</fullName>
    </recommendedName>
</protein>
<comment type="caution">
    <text evidence="2">The sequence shown here is derived from an EMBL/GenBank/DDBJ whole genome shotgun (WGS) entry which is preliminary data.</text>
</comment>
<dbReference type="STRING" id="294935.ATN88_11850"/>
<dbReference type="Pfam" id="PF26395">
    <property type="entry name" value="E2-CBASS"/>
    <property type="match status" value="1"/>
</dbReference>
<evidence type="ECO:0000313" key="2">
    <source>
        <dbReference type="EMBL" id="KXF79940.1"/>
    </source>
</evidence>
<keyword evidence="3" id="KW-1185">Reference proteome</keyword>
<organism evidence="2 3">
    <name type="scientific">Enterovibrio coralii</name>
    <dbReference type="NCBI Taxonomy" id="294935"/>
    <lineage>
        <taxon>Bacteria</taxon>
        <taxon>Pseudomonadati</taxon>
        <taxon>Pseudomonadota</taxon>
        <taxon>Gammaproteobacteria</taxon>
        <taxon>Vibrionales</taxon>
        <taxon>Vibrionaceae</taxon>
        <taxon>Enterovibrio</taxon>
    </lineage>
</organism>
<dbReference type="OrthoDB" id="4736406at2"/>
<gene>
    <name evidence="2" type="ORF">ATN88_11850</name>
</gene>
<sequence>MRFVLNKQLAALKNLYPEGKGRVVKRQNGLVLEWRSYMQPSKLSRKYEVQVTWRGINDIPVIEILHPNLRELADGKRSPHEFYSDSNTKPCVLFNRRGSNDWHSKMLIAESIIPWTMEWLLYWELWLSTGEWLGGGVHPGELTIEQYLSQLSVVNDKHLKG</sequence>
<dbReference type="AlphaFoldDB" id="A0A135I3C0"/>
<name>A0A135I3C0_9GAMM</name>
<dbReference type="InterPro" id="IPR058588">
    <property type="entry name" value="E2-CBASS"/>
</dbReference>
<evidence type="ECO:0000313" key="3">
    <source>
        <dbReference type="Proteomes" id="UP000070529"/>
    </source>
</evidence>
<dbReference type="EMBL" id="LNTY01000059">
    <property type="protein sequence ID" value="KXF79940.1"/>
    <property type="molecule type" value="Genomic_DNA"/>
</dbReference>
<feature type="domain" description="Type II CBASS E2 protein" evidence="1">
    <location>
        <begin position="8"/>
        <end position="139"/>
    </location>
</feature>
<dbReference type="Proteomes" id="UP000070529">
    <property type="component" value="Unassembled WGS sequence"/>
</dbReference>
<evidence type="ECO:0000259" key="1">
    <source>
        <dbReference type="Pfam" id="PF26395"/>
    </source>
</evidence>